<keyword evidence="3" id="KW-1185">Reference proteome</keyword>
<evidence type="ECO:0000313" key="3">
    <source>
        <dbReference type="Proteomes" id="UP000011668"/>
    </source>
</evidence>
<evidence type="ECO:0000256" key="1">
    <source>
        <dbReference type="SAM" id="MobiDB-lite"/>
    </source>
</evidence>
<dbReference type="Proteomes" id="UP000011668">
    <property type="component" value="Unassembled WGS sequence"/>
</dbReference>
<feature type="region of interest" description="Disordered" evidence="1">
    <location>
        <begin position="69"/>
        <end position="96"/>
    </location>
</feature>
<reference evidence="2 3" key="1">
    <citation type="journal article" date="2013" name="Nat. Commun.">
        <title>The evolution and pathogenic mechanisms of the rice sheath blight pathogen.</title>
        <authorList>
            <person name="Zheng A."/>
            <person name="Lin R."/>
            <person name="Xu L."/>
            <person name="Qin P."/>
            <person name="Tang C."/>
            <person name="Ai P."/>
            <person name="Zhang D."/>
            <person name="Liu Y."/>
            <person name="Sun Z."/>
            <person name="Feng H."/>
            <person name="Wang Y."/>
            <person name="Chen Y."/>
            <person name="Liang X."/>
            <person name="Fu R."/>
            <person name="Li Q."/>
            <person name="Zhang J."/>
            <person name="Yu X."/>
            <person name="Xie Z."/>
            <person name="Ding L."/>
            <person name="Guan P."/>
            <person name="Tang J."/>
            <person name="Liang Y."/>
            <person name="Wang S."/>
            <person name="Deng Q."/>
            <person name="Li S."/>
            <person name="Zhu J."/>
            <person name="Wang L."/>
            <person name="Liu H."/>
            <person name="Li P."/>
        </authorList>
    </citation>
    <scope>NUCLEOTIDE SEQUENCE [LARGE SCALE GENOMIC DNA]</scope>
    <source>
        <strain evidence="3">AG-1 IA</strain>
    </source>
</reference>
<dbReference type="OrthoDB" id="2332379at2759"/>
<sequence length="96" mass="10693">MSARDKYTTFVKSAKGYRKGVHKVPKFTRVPHLAGESKGVLTICWQHTCPTQICLVLRYIISPNLQTSKNFKKSSSPGSTCSVDYENCPNTTISQP</sequence>
<dbReference type="EMBL" id="AFRT01000278">
    <property type="protein sequence ID" value="ELU44730.1"/>
    <property type="molecule type" value="Genomic_DNA"/>
</dbReference>
<organism evidence="2 3">
    <name type="scientific">Thanatephorus cucumeris (strain AG1-IA)</name>
    <name type="common">Rice sheath blight fungus</name>
    <name type="synonym">Rhizoctonia solani</name>
    <dbReference type="NCBI Taxonomy" id="983506"/>
    <lineage>
        <taxon>Eukaryota</taxon>
        <taxon>Fungi</taxon>
        <taxon>Dikarya</taxon>
        <taxon>Basidiomycota</taxon>
        <taxon>Agaricomycotina</taxon>
        <taxon>Agaricomycetes</taxon>
        <taxon>Cantharellales</taxon>
        <taxon>Ceratobasidiaceae</taxon>
        <taxon>Rhizoctonia</taxon>
        <taxon>Rhizoctonia solani AG-1</taxon>
    </lineage>
</organism>
<gene>
    <name evidence="2" type="ORF">AG1IA_01236</name>
</gene>
<evidence type="ECO:0000313" key="2">
    <source>
        <dbReference type="EMBL" id="ELU44730.1"/>
    </source>
</evidence>
<comment type="caution">
    <text evidence="2">The sequence shown here is derived from an EMBL/GenBank/DDBJ whole genome shotgun (WGS) entry which is preliminary data.</text>
</comment>
<name>L8X3E7_THACA</name>
<proteinExistence type="predicted"/>
<accession>L8X3E7</accession>
<dbReference type="HOGENOM" id="CLU_2361164_0_0_1"/>
<protein>
    <submittedName>
        <fullName evidence="2">L31 domain-containing protein</fullName>
    </submittedName>
</protein>
<dbReference type="AlphaFoldDB" id="L8X3E7"/>
<dbReference type="Pfam" id="PF09784">
    <property type="entry name" value="L31"/>
    <property type="match status" value="1"/>
</dbReference>
<dbReference type="InterPro" id="IPR016340">
    <property type="entry name" value="Ribosomal_mL60"/>
</dbReference>